<dbReference type="EMBL" id="JARKIE010000095">
    <property type="protein sequence ID" value="KAJ7686586.1"/>
    <property type="molecule type" value="Genomic_DNA"/>
</dbReference>
<keyword evidence="1" id="KW-0472">Membrane</keyword>
<dbReference type="Proteomes" id="UP001221757">
    <property type="component" value="Unassembled WGS sequence"/>
</dbReference>
<accession>A0AAD7D9U0</accession>
<reference evidence="2" key="1">
    <citation type="submission" date="2023-03" db="EMBL/GenBank/DDBJ databases">
        <title>Massive genome expansion in bonnet fungi (Mycena s.s.) driven by repeated elements and novel gene families across ecological guilds.</title>
        <authorList>
            <consortium name="Lawrence Berkeley National Laboratory"/>
            <person name="Harder C.B."/>
            <person name="Miyauchi S."/>
            <person name="Viragh M."/>
            <person name="Kuo A."/>
            <person name="Thoen E."/>
            <person name="Andreopoulos B."/>
            <person name="Lu D."/>
            <person name="Skrede I."/>
            <person name="Drula E."/>
            <person name="Henrissat B."/>
            <person name="Morin E."/>
            <person name="Kohler A."/>
            <person name="Barry K."/>
            <person name="LaButti K."/>
            <person name="Morin E."/>
            <person name="Salamov A."/>
            <person name="Lipzen A."/>
            <person name="Mereny Z."/>
            <person name="Hegedus B."/>
            <person name="Baldrian P."/>
            <person name="Stursova M."/>
            <person name="Weitz H."/>
            <person name="Taylor A."/>
            <person name="Grigoriev I.V."/>
            <person name="Nagy L.G."/>
            <person name="Martin F."/>
            <person name="Kauserud H."/>
        </authorList>
    </citation>
    <scope>NUCLEOTIDE SEQUENCE</scope>
    <source>
        <strain evidence="2">CBHHK067</strain>
    </source>
</reference>
<evidence type="ECO:0000313" key="3">
    <source>
        <dbReference type="Proteomes" id="UP001221757"/>
    </source>
</evidence>
<name>A0AAD7D9U0_MYCRO</name>
<keyword evidence="1" id="KW-1133">Transmembrane helix</keyword>
<feature type="transmembrane region" description="Helical" evidence="1">
    <location>
        <begin position="85"/>
        <end position="109"/>
    </location>
</feature>
<keyword evidence="3" id="KW-1185">Reference proteome</keyword>
<comment type="caution">
    <text evidence="2">The sequence shown here is derived from an EMBL/GenBank/DDBJ whole genome shotgun (WGS) entry which is preliminary data.</text>
</comment>
<evidence type="ECO:0000313" key="2">
    <source>
        <dbReference type="EMBL" id="KAJ7686586.1"/>
    </source>
</evidence>
<dbReference type="AlphaFoldDB" id="A0AAD7D9U0"/>
<organism evidence="2 3">
    <name type="scientific">Mycena rosella</name>
    <name type="common">Pink bonnet</name>
    <name type="synonym">Agaricus rosellus</name>
    <dbReference type="NCBI Taxonomy" id="1033263"/>
    <lineage>
        <taxon>Eukaryota</taxon>
        <taxon>Fungi</taxon>
        <taxon>Dikarya</taxon>
        <taxon>Basidiomycota</taxon>
        <taxon>Agaricomycotina</taxon>
        <taxon>Agaricomycetes</taxon>
        <taxon>Agaricomycetidae</taxon>
        <taxon>Agaricales</taxon>
        <taxon>Marasmiineae</taxon>
        <taxon>Mycenaceae</taxon>
        <taxon>Mycena</taxon>
    </lineage>
</organism>
<gene>
    <name evidence="2" type="ORF">B0H17DRAFT_1072036</name>
</gene>
<sequence>MSVYFGYAASLFRRGVGVRARVTKLSRPLFLRRPTGVALFGPLILGLDAFALINVVPLTWTHWREAPEDSSDAEAPAVRPPLRPWWQRACACAIQFTAGAFVAGSVLIYRGRMLTLVSLLPPKNPAVASTASNRRIFVQTAGNWRSNGTIFPLSACTLTRVEEKAMFLQVKGEYAGWQLNLDDSIIDGKPVDSVEQACKTLAAHWHAAGGKGTIKAS</sequence>
<evidence type="ECO:0000256" key="1">
    <source>
        <dbReference type="SAM" id="Phobius"/>
    </source>
</evidence>
<protein>
    <submittedName>
        <fullName evidence="2">Uncharacterized protein</fullName>
    </submittedName>
</protein>
<feature type="transmembrane region" description="Helical" evidence="1">
    <location>
        <begin position="37"/>
        <end position="60"/>
    </location>
</feature>
<proteinExistence type="predicted"/>
<keyword evidence="1" id="KW-0812">Transmembrane</keyword>